<protein>
    <submittedName>
        <fullName evidence="2">Uncharacterized protein</fullName>
    </submittedName>
</protein>
<dbReference type="Gene3D" id="2.60.120.200">
    <property type="match status" value="1"/>
</dbReference>
<dbReference type="EMBL" id="QRTW01000003">
    <property type="protein sequence ID" value="RGR16824.1"/>
    <property type="molecule type" value="Genomic_DNA"/>
</dbReference>
<name>A0A412DS04_BACSE</name>
<dbReference type="AlphaFoldDB" id="A0A412DS04"/>
<feature type="chain" id="PRO_5018974934" evidence="1">
    <location>
        <begin position="25"/>
        <end position="231"/>
    </location>
</feature>
<feature type="signal peptide" evidence="1">
    <location>
        <begin position="1"/>
        <end position="24"/>
    </location>
</feature>
<gene>
    <name evidence="2" type="ORF">DWY65_02350</name>
</gene>
<accession>A0A412DS04</accession>
<keyword evidence="1" id="KW-0732">Signal</keyword>
<organism evidence="2 3">
    <name type="scientific">Bacteroides stercoris</name>
    <dbReference type="NCBI Taxonomy" id="46506"/>
    <lineage>
        <taxon>Bacteria</taxon>
        <taxon>Pseudomonadati</taxon>
        <taxon>Bacteroidota</taxon>
        <taxon>Bacteroidia</taxon>
        <taxon>Bacteroidales</taxon>
        <taxon>Bacteroidaceae</taxon>
        <taxon>Bacteroides</taxon>
    </lineage>
</organism>
<sequence>MNCWYMKKIIVLCLLLLCFQWSQAQKTNNHKWDFNDLEGWKYGHQDNNPANQCEIKNGILKIFTRAKSRDRKKICTVDKIYTSGRYTWKTYIPQMGKHDQASVGSWIYYDDHHELDFEVGYGTSKARKEVGAEDNDMLVYMTSQDFPFTSVPIKIKPGWHIFEIDLKLVREKYYATWLIDKKKIHEAQLQFGSEITFHIFCSVENLLFLGDQIPQQENYGLYDYVKYKYHE</sequence>
<proteinExistence type="predicted"/>
<dbReference type="Proteomes" id="UP000283310">
    <property type="component" value="Unassembled WGS sequence"/>
</dbReference>
<evidence type="ECO:0000313" key="3">
    <source>
        <dbReference type="Proteomes" id="UP000283310"/>
    </source>
</evidence>
<evidence type="ECO:0000313" key="2">
    <source>
        <dbReference type="EMBL" id="RGR16824.1"/>
    </source>
</evidence>
<comment type="caution">
    <text evidence="2">The sequence shown here is derived from an EMBL/GenBank/DDBJ whole genome shotgun (WGS) entry which is preliminary data.</text>
</comment>
<evidence type="ECO:0000256" key="1">
    <source>
        <dbReference type="SAM" id="SignalP"/>
    </source>
</evidence>
<reference evidence="2 3" key="1">
    <citation type="submission" date="2018-08" db="EMBL/GenBank/DDBJ databases">
        <title>A genome reference for cultivated species of the human gut microbiota.</title>
        <authorList>
            <person name="Zou Y."/>
            <person name="Xue W."/>
            <person name="Luo G."/>
        </authorList>
    </citation>
    <scope>NUCLEOTIDE SEQUENCE [LARGE SCALE GENOMIC DNA]</scope>
    <source>
        <strain evidence="2 3">AF26-20BH</strain>
    </source>
</reference>